<evidence type="ECO:0000256" key="12">
    <source>
        <dbReference type="PIRSR" id="PIRSR602403-1"/>
    </source>
</evidence>
<evidence type="ECO:0000256" key="6">
    <source>
        <dbReference type="ARBA" id="ARBA00022723"/>
    </source>
</evidence>
<evidence type="ECO:0000256" key="11">
    <source>
        <dbReference type="ARBA" id="ARBA00023136"/>
    </source>
</evidence>
<dbReference type="InterPro" id="IPR036396">
    <property type="entry name" value="Cyt_P450_sf"/>
</dbReference>
<dbReference type="InterPro" id="IPR017972">
    <property type="entry name" value="Cyt_P450_CS"/>
</dbReference>
<comment type="subcellular location">
    <subcellularLocation>
        <location evidence="2">Membrane</location>
        <topology evidence="2">Single-pass membrane protein</topology>
    </subcellularLocation>
</comment>
<comment type="caution">
    <text evidence="14">The sequence shown here is derived from an EMBL/GenBank/DDBJ whole genome shotgun (WGS) entry which is preliminary data.</text>
</comment>
<evidence type="ECO:0000256" key="3">
    <source>
        <dbReference type="ARBA" id="ARBA00010617"/>
    </source>
</evidence>
<accession>A0A835DZ96</accession>
<dbReference type="FunFam" id="1.10.630.10:FF:000126">
    <property type="entry name" value="Predicted protein"/>
    <property type="match status" value="1"/>
</dbReference>
<dbReference type="InterPro" id="IPR001128">
    <property type="entry name" value="Cyt_P450"/>
</dbReference>
<evidence type="ECO:0008006" key="16">
    <source>
        <dbReference type="Google" id="ProtNLM"/>
    </source>
</evidence>
<organism evidence="14 15">
    <name type="scientific">Digitaria exilis</name>
    <dbReference type="NCBI Taxonomy" id="1010633"/>
    <lineage>
        <taxon>Eukaryota</taxon>
        <taxon>Viridiplantae</taxon>
        <taxon>Streptophyta</taxon>
        <taxon>Embryophyta</taxon>
        <taxon>Tracheophyta</taxon>
        <taxon>Spermatophyta</taxon>
        <taxon>Magnoliopsida</taxon>
        <taxon>Liliopsida</taxon>
        <taxon>Poales</taxon>
        <taxon>Poaceae</taxon>
        <taxon>PACMAD clade</taxon>
        <taxon>Panicoideae</taxon>
        <taxon>Panicodae</taxon>
        <taxon>Paniceae</taxon>
        <taxon>Anthephorinae</taxon>
        <taxon>Digitaria</taxon>
    </lineage>
</organism>
<name>A0A835DZ96_9POAL</name>
<gene>
    <name evidence="14" type="ORF">HU200_060036</name>
</gene>
<dbReference type="Pfam" id="PF00067">
    <property type="entry name" value="p450"/>
    <property type="match status" value="1"/>
</dbReference>
<dbReference type="GO" id="GO:0020037">
    <property type="term" value="F:heme binding"/>
    <property type="evidence" value="ECO:0007669"/>
    <property type="project" value="InterPro"/>
</dbReference>
<dbReference type="AlphaFoldDB" id="A0A835DZ96"/>
<evidence type="ECO:0000313" key="14">
    <source>
        <dbReference type="EMBL" id="KAF8657475.1"/>
    </source>
</evidence>
<keyword evidence="8 13" id="KW-0560">Oxidoreductase</keyword>
<dbReference type="InterPro" id="IPR052306">
    <property type="entry name" value="CYP450_71D"/>
</dbReference>
<evidence type="ECO:0000256" key="1">
    <source>
        <dbReference type="ARBA" id="ARBA00001971"/>
    </source>
</evidence>
<dbReference type="Gene3D" id="1.10.630.10">
    <property type="entry name" value="Cytochrome P450"/>
    <property type="match status" value="2"/>
</dbReference>
<keyword evidence="9 12" id="KW-0408">Iron</keyword>
<evidence type="ECO:0000256" key="4">
    <source>
        <dbReference type="ARBA" id="ARBA00022617"/>
    </source>
</evidence>
<keyword evidence="5" id="KW-0812">Transmembrane</keyword>
<dbReference type="PANTHER" id="PTHR47953:SF19">
    <property type="entry name" value="OS06G0641600 PROTEIN"/>
    <property type="match status" value="1"/>
</dbReference>
<dbReference type="GO" id="GO:0016705">
    <property type="term" value="F:oxidoreductase activity, acting on paired donors, with incorporation or reduction of molecular oxygen"/>
    <property type="evidence" value="ECO:0007669"/>
    <property type="project" value="InterPro"/>
</dbReference>
<evidence type="ECO:0000256" key="10">
    <source>
        <dbReference type="ARBA" id="ARBA00023033"/>
    </source>
</evidence>
<keyword evidence="4 12" id="KW-0349">Heme</keyword>
<evidence type="ECO:0000256" key="9">
    <source>
        <dbReference type="ARBA" id="ARBA00023004"/>
    </source>
</evidence>
<keyword evidence="10 13" id="KW-0503">Monooxygenase</keyword>
<feature type="binding site" description="axial binding residue" evidence="12">
    <location>
        <position position="225"/>
    </location>
    <ligand>
        <name>heme</name>
        <dbReference type="ChEBI" id="CHEBI:30413"/>
    </ligand>
    <ligandPart>
        <name>Fe</name>
        <dbReference type="ChEBI" id="CHEBI:18248"/>
    </ligandPart>
</feature>
<dbReference type="Proteomes" id="UP000636709">
    <property type="component" value="Unassembled WGS sequence"/>
</dbReference>
<dbReference type="PROSITE" id="PS00086">
    <property type="entry name" value="CYTOCHROME_P450"/>
    <property type="match status" value="1"/>
</dbReference>
<evidence type="ECO:0000256" key="13">
    <source>
        <dbReference type="RuleBase" id="RU000461"/>
    </source>
</evidence>
<proteinExistence type="inferred from homology"/>
<dbReference type="PANTHER" id="PTHR47953">
    <property type="entry name" value="OS08G0105600 PROTEIN"/>
    <property type="match status" value="1"/>
</dbReference>
<comment type="cofactor">
    <cofactor evidence="1 12">
        <name>heme</name>
        <dbReference type="ChEBI" id="CHEBI:30413"/>
    </cofactor>
</comment>
<dbReference type="SUPFAM" id="SSF48264">
    <property type="entry name" value="Cytochrome P450"/>
    <property type="match status" value="1"/>
</dbReference>
<dbReference type="GO" id="GO:0005506">
    <property type="term" value="F:iron ion binding"/>
    <property type="evidence" value="ECO:0007669"/>
    <property type="project" value="InterPro"/>
</dbReference>
<sequence length="289" mass="33336">MGELLVIVVSSREAAEEVLKTHDAIFCSRPQMETIRSVRRRGSDIAFAPYGNEWRQLRKICILELLSRKRVQSFRAIQEEEDLLVAGTDTVLTIIDWAMAELMRNPLVMSRAQSEVRRVFVEQMKVTEEGLKKLSYLHWVIKETLRLHAPGPLLIPRESQETCRVMGYDVPKGTIVLVNAWAISRDPEYWDEPETFKPERFESDTRDFRGHDFEFTPFGAGRRMCPGMSFALASVELALANLLFHFDWNLPDVVDANELDMAKAMGFMCRRKAELWLKPIVRVPFASEN</sequence>
<dbReference type="EMBL" id="JACEFO010002497">
    <property type="protein sequence ID" value="KAF8657475.1"/>
    <property type="molecule type" value="Genomic_DNA"/>
</dbReference>
<keyword evidence="11" id="KW-0472">Membrane</keyword>
<evidence type="ECO:0000256" key="5">
    <source>
        <dbReference type="ARBA" id="ARBA00022692"/>
    </source>
</evidence>
<evidence type="ECO:0000256" key="2">
    <source>
        <dbReference type="ARBA" id="ARBA00004167"/>
    </source>
</evidence>
<evidence type="ECO:0000256" key="7">
    <source>
        <dbReference type="ARBA" id="ARBA00022989"/>
    </source>
</evidence>
<keyword evidence="7" id="KW-1133">Transmembrane helix</keyword>
<evidence type="ECO:0000256" key="8">
    <source>
        <dbReference type="ARBA" id="ARBA00023002"/>
    </source>
</evidence>
<dbReference type="PRINTS" id="PR00385">
    <property type="entry name" value="P450"/>
</dbReference>
<evidence type="ECO:0000313" key="15">
    <source>
        <dbReference type="Proteomes" id="UP000636709"/>
    </source>
</evidence>
<keyword evidence="6 12" id="KW-0479">Metal-binding</keyword>
<comment type="similarity">
    <text evidence="3 13">Belongs to the cytochrome P450 family.</text>
</comment>
<dbReference type="InterPro" id="IPR002403">
    <property type="entry name" value="Cyt_P450_E_grp-IV"/>
</dbReference>
<dbReference type="GO" id="GO:0004497">
    <property type="term" value="F:monooxygenase activity"/>
    <property type="evidence" value="ECO:0007669"/>
    <property type="project" value="UniProtKB-KW"/>
</dbReference>
<reference evidence="14" key="1">
    <citation type="submission" date="2020-07" db="EMBL/GenBank/DDBJ databases">
        <title>Genome sequence and genetic diversity analysis of an under-domesticated orphan crop, white fonio (Digitaria exilis).</title>
        <authorList>
            <person name="Bennetzen J.L."/>
            <person name="Chen S."/>
            <person name="Ma X."/>
            <person name="Wang X."/>
            <person name="Yssel A.E.J."/>
            <person name="Chaluvadi S.R."/>
            <person name="Johnson M."/>
            <person name="Gangashetty P."/>
            <person name="Hamidou F."/>
            <person name="Sanogo M.D."/>
            <person name="Zwaenepoel A."/>
            <person name="Wallace J."/>
            <person name="Van De Peer Y."/>
            <person name="Van Deynze A."/>
        </authorList>
    </citation>
    <scope>NUCLEOTIDE SEQUENCE</scope>
    <source>
        <tissue evidence="14">Leaves</tissue>
    </source>
</reference>
<dbReference type="PRINTS" id="PR00465">
    <property type="entry name" value="EP450IV"/>
</dbReference>
<dbReference type="GO" id="GO:0016020">
    <property type="term" value="C:membrane"/>
    <property type="evidence" value="ECO:0007669"/>
    <property type="project" value="UniProtKB-SubCell"/>
</dbReference>
<keyword evidence="15" id="KW-1185">Reference proteome</keyword>
<protein>
    <recommendedName>
        <fullName evidence="16">Cytochrome P450</fullName>
    </recommendedName>
</protein>
<dbReference type="OrthoDB" id="755778at2759"/>